<gene>
    <name evidence="1" type="ORF">C5Y93_05510</name>
</gene>
<accession>A0A2S8GSV0</accession>
<sequence>MAAKYGQFDPQYDRDFETRQAAVASAKAGRRGRFAVPERRSVGGAFGLFFRLAERARRLARSDAEMPILTGLPKMPARYSQDSQCDHWQFGQMSLAATYLCESVAQVARSIT</sequence>
<reference evidence="1 2" key="1">
    <citation type="submission" date="2018-02" db="EMBL/GenBank/DDBJ databases">
        <title>Comparative genomes isolates from brazilian mangrove.</title>
        <authorList>
            <person name="Araujo J.E."/>
            <person name="Taketani R.G."/>
            <person name="Silva M.C.P."/>
            <person name="Loureco M.V."/>
            <person name="Andreote F.D."/>
        </authorList>
    </citation>
    <scope>NUCLEOTIDE SEQUENCE [LARGE SCALE GENOMIC DNA]</scope>
    <source>
        <strain evidence="1 2">Nap-Phe MGV</strain>
    </source>
</reference>
<evidence type="ECO:0000313" key="2">
    <source>
        <dbReference type="Proteomes" id="UP000237819"/>
    </source>
</evidence>
<organism evidence="1 2">
    <name type="scientific">Blastopirellula marina</name>
    <dbReference type="NCBI Taxonomy" id="124"/>
    <lineage>
        <taxon>Bacteria</taxon>
        <taxon>Pseudomonadati</taxon>
        <taxon>Planctomycetota</taxon>
        <taxon>Planctomycetia</taxon>
        <taxon>Pirellulales</taxon>
        <taxon>Pirellulaceae</taxon>
        <taxon>Blastopirellula</taxon>
    </lineage>
</organism>
<dbReference type="AlphaFoldDB" id="A0A2S8GSV0"/>
<comment type="caution">
    <text evidence="1">The sequence shown here is derived from an EMBL/GenBank/DDBJ whole genome shotgun (WGS) entry which is preliminary data.</text>
</comment>
<evidence type="ECO:0000313" key="1">
    <source>
        <dbReference type="EMBL" id="PQO47499.1"/>
    </source>
</evidence>
<protein>
    <submittedName>
        <fullName evidence="1">Uncharacterized protein</fullName>
    </submittedName>
</protein>
<name>A0A2S8GSV0_9BACT</name>
<dbReference type="EMBL" id="PUHZ01000005">
    <property type="protein sequence ID" value="PQO47499.1"/>
    <property type="molecule type" value="Genomic_DNA"/>
</dbReference>
<proteinExistence type="predicted"/>
<dbReference type="Proteomes" id="UP000237819">
    <property type="component" value="Unassembled WGS sequence"/>
</dbReference>